<feature type="region of interest" description="Disordered" evidence="1">
    <location>
        <begin position="453"/>
        <end position="493"/>
    </location>
</feature>
<dbReference type="RefSeq" id="WP_095354394.1">
    <property type="nucleotide sequence ID" value="NZ_NCXI01000016.1"/>
</dbReference>
<name>A0A269YLF1_9LACO</name>
<dbReference type="AlphaFoldDB" id="A0A269YLF1"/>
<dbReference type="Pfam" id="PF19087">
    <property type="entry name" value="DUF5776"/>
    <property type="match status" value="1"/>
</dbReference>
<evidence type="ECO:0000259" key="2">
    <source>
        <dbReference type="Pfam" id="PF19087"/>
    </source>
</evidence>
<reference evidence="3 4" key="1">
    <citation type="submission" date="2017-04" db="EMBL/GenBank/DDBJ databases">
        <title>Kefir bacterial isolates.</title>
        <authorList>
            <person name="Kim Y."/>
            <person name="Blasche S."/>
            <person name="Patil K.R."/>
        </authorList>
    </citation>
    <scope>NUCLEOTIDE SEQUENCE [LARGE SCALE GENOMIC DNA]</scope>
    <source>
        <strain evidence="3 4">OG2</strain>
    </source>
</reference>
<accession>A0A269YLF1</accession>
<dbReference type="EMBL" id="NCXI01000016">
    <property type="protein sequence ID" value="PAK86051.1"/>
    <property type="molecule type" value="Genomic_DNA"/>
</dbReference>
<comment type="caution">
    <text evidence="3">The sequence shown here is derived from an EMBL/GenBank/DDBJ whole genome shotgun (WGS) entry which is preliminary data.</text>
</comment>
<evidence type="ECO:0000256" key="1">
    <source>
        <dbReference type="SAM" id="MobiDB-lite"/>
    </source>
</evidence>
<protein>
    <recommendedName>
        <fullName evidence="2">DUF5776 domain-containing protein</fullName>
    </recommendedName>
</protein>
<evidence type="ECO:0000313" key="4">
    <source>
        <dbReference type="Proteomes" id="UP000216802"/>
    </source>
</evidence>
<dbReference type="Gene3D" id="2.60.40.10">
    <property type="entry name" value="Immunoglobulins"/>
    <property type="match status" value="1"/>
</dbReference>
<dbReference type="InterPro" id="IPR044081">
    <property type="entry name" value="DUF5776"/>
</dbReference>
<evidence type="ECO:0000313" key="3">
    <source>
        <dbReference type="EMBL" id="PAK86051.1"/>
    </source>
</evidence>
<dbReference type="Proteomes" id="UP000216802">
    <property type="component" value="Unassembled WGS sequence"/>
</dbReference>
<dbReference type="InterPro" id="IPR013783">
    <property type="entry name" value="Ig-like_fold"/>
</dbReference>
<gene>
    <name evidence="3" type="ORF">B8W98_03480</name>
</gene>
<feature type="domain" description="DUF5776" evidence="2">
    <location>
        <begin position="586"/>
        <end position="654"/>
    </location>
</feature>
<sequence length="659" mass="72490">MIKRSIRLVGISVLMLLAAMIGLRFGSVHVSADAIIYNGSAPRYTTPATYDYQPGLQRGAYIAINGELSNSGGTSRQTLIDARKWNAAGRPDISAHLYLKNNNPIGGESISLGQLLRFPKDFNSAAPFVPDGDSINIAKLTGDTNGISVQNAYWPSNLQVVGRLAPQKSVDVSVPLKYDGSAPITTGQYFQVRENNWQWNGNQANYDGTSIYFRFGVPMDEKTYPDFMNGQYLVTYKDKDGYYRQATDVQTSMPQFDLANDIEIDNVDKGFGTNDGNTLYTNATYRVLGDKQTAANGQKFWDMLQTRGYVPVWRNNQLLTFESFTAGYPGASNPSNPDYFKYMKDILSHNGIGGINWQVVKVLVADNATVNRGAKWNPLDHVTLYDPKQENNSSAAEIPVTKDNVKVTSDNGHINADGTLDTRTPGVYNVTYTYQAVYSDSVKRTISKTIQVTVPGNANNGGGSSSNGSSGNNGSNAGNGNSSWNPSTPTKGDGTGLPNYAAIKGSAVYATKKIYLYKHATFKKSQRTAVYPKAKRTQRPMFVVIGHDRSNGGALRYKVRDVNHGKKTAGKVGYITANRKHVVNVYYKASKKNQTVTVINKNGVHVYKTKDLTGKVKTYKKGAHFKAKRLVRHNLTTRYELKNGNYVTANKKLVIQGNY</sequence>
<feature type="compositionally biased region" description="Low complexity" evidence="1">
    <location>
        <begin position="466"/>
        <end position="483"/>
    </location>
</feature>
<proteinExistence type="predicted"/>
<organism evidence="3 4">
    <name type="scientific">Lentilactobacillus parakefiri</name>
    <dbReference type="NCBI Taxonomy" id="152332"/>
    <lineage>
        <taxon>Bacteria</taxon>
        <taxon>Bacillati</taxon>
        <taxon>Bacillota</taxon>
        <taxon>Bacilli</taxon>
        <taxon>Lactobacillales</taxon>
        <taxon>Lactobacillaceae</taxon>
        <taxon>Lentilactobacillus</taxon>
    </lineage>
</organism>
<feature type="region of interest" description="Disordered" evidence="1">
    <location>
        <begin position="388"/>
        <end position="421"/>
    </location>
</feature>